<evidence type="ECO:0000313" key="3">
    <source>
        <dbReference type="Proteomes" id="UP001305647"/>
    </source>
</evidence>
<sequence>MEITNLDGTPWNSRLHRDRRYDLGPGSCHLGRQRKPPLPSLSTYVACDGKVESAIACHYCHTFPVRTTNCGADRYLPTPECSECQFIARGTWAGACPVRWQRTSPASQTHRQRAQGTGRAGKGLNGPEHAAQSFSFGYLVCYYEGTIARNPVTAAKFYNAPLNPGVSQRETWTWGGSERETGR</sequence>
<organism evidence="2 3">
    <name type="scientific">Parathielavia hyrcaniae</name>
    <dbReference type="NCBI Taxonomy" id="113614"/>
    <lineage>
        <taxon>Eukaryota</taxon>
        <taxon>Fungi</taxon>
        <taxon>Dikarya</taxon>
        <taxon>Ascomycota</taxon>
        <taxon>Pezizomycotina</taxon>
        <taxon>Sordariomycetes</taxon>
        <taxon>Sordariomycetidae</taxon>
        <taxon>Sordariales</taxon>
        <taxon>Chaetomiaceae</taxon>
        <taxon>Parathielavia</taxon>
    </lineage>
</organism>
<feature type="region of interest" description="Disordered" evidence="1">
    <location>
        <begin position="103"/>
        <end position="126"/>
    </location>
</feature>
<evidence type="ECO:0000256" key="1">
    <source>
        <dbReference type="SAM" id="MobiDB-lite"/>
    </source>
</evidence>
<evidence type="ECO:0000313" key="2">
    <source>
        <dbReference type="EMBL" id="KAK4105517.1"/>
    </source>
</evidence>
<accession>A0AAN6QE46</accession>
<proteinExistence type="predicted"/>
<reference evidence="2" key="1">
    <citation type="journal article" date="2023" name="Mol. Phylogenet. Evol.">
        <title>Genome-scale phylogeny and comparative genomics of the fungal order Sordariales.</title>
        <authorList>
            <person name="Hensen N."/>
            <person name="Bonometti L."/>
            <person name="Westerberg I."/>
            <person name="Brannstrom I.O."/>
            <person name="Guillou S."/>
            <person name="Cros-Aarteil S."/>
            <person name="Calhoun S."/>
            <person name="Haridas S."/>
            <person name="Kuo A."/>
            <person name="Mondo S."/>
            <person name="Pangilinan J."/>
            <person name="Riley R."/>
            <person name="LaButti K."/>
            <person name="Andreopoulos B."/>
            <person name="Lipzen A."/>
            <person name="Chen C."/>
            <person name="Yan M."/>
            <person name="Daum C."/>
            <person name="Ng V."/>
            <person name="Clum A."/>
            <person name="Steindorff A."/>
            <person name="Ohm R.A."/>
            <person name="Martin F."/>
            <person name="Silar P."/>
            <person name="Natvig D.O."/>
            <person name="Lalanne C."/>
            <person name="Gautier V."/>
            <person name="Ament-Velasquez S.L."/>
            <person name="Kruys A."/>
            <person name="Hutchinson M.I."/>
            <person name="Powell A.J."/>
            <person name="Barry K."/>
            <person name="Miller A.N."/>
            <person name="Grigoriev I.V."/>
            <person name="Debuchy R."/>
            <person name="Gladieux P."/>
            <person name="Hiltunen Thoren M."/>
            <person name="Johannesson H."/>
        </authorList>
    </citation>
    <scope>NUCLEOTIDE SEQUENCE</scope>
    <source>
        <strain evidence="2">CBS 757.83</strain>
    </source>
</reference>
<name>A0AAN6QE46_9PEZI</name>
<reference evidence="2" key="2">
    <citation type="submission" date="2023-05" db="EMBL/GenBank/DDBJ databases">
        <authorList>
            <consortium name="Lawrence Berkeley National Laboratory"/>
            <person name="Steindorff A."/>
            <person name="Hensen N."/>
            <person name="Bonometti L."/>
            <person name="Westerberg I."/>
            <person name="Brannstrom I.O."/>
            <person name="Guillou S."/>
            <person name="Cros-Aarteil S."/>
            <person name="Calhoun S."/>
            <person name="Haridas S."/>
            <person name="Kuo A."/>
            <person name="Mondo S."/>
            <person name="Pangilinan J."/>
            <person name="Riley R."/>
            <person name="Labutti K."/>
            <person name="Andreopoulos B."/>
            <person name="Lipzen A."/>
            <person name="Chen C."/>
            <person name="Yanf M."/>
            <person name="Daum C."/>
            <person name="Ng V."/>
            <person name="Clum A."/>
            <person name="Ohm R."/>
            <person name="Martin F."/>
            <person name="Silar P."/>
            <person name="Natvig D."/>
            <person name="Lalanne C."/>
            <person name="Gautier V."/>
            <person name="Ament-Velasquez S.L."/>
            <person name="Kruys A."/>
            <person name="Hutchinson M.I."/>
            <person name="Powell A.J."/>
            <person name="Barry K."/>
            <person name="Miller A.N."/>
            <person name="Grigoriev I.V."/>
            <person name="Debuchy R."/>
            <person name="Gladieux P."/>
            <person name="Thoren M.H."/>
            <person name="Johannesson H."/>
        </authorList>
    </citation>
    <scope>NUCLEOTIDE SEQUENCE</scope>
    <source>
        <strain evidence="2">CBS 757.83</strain>
    </source>
</reference>
<dbReference type="AlphaFoldDB" id="A0AAN6QE46"/>
<dbReference type="Proteomes" id="UP001305647">
    <property type="component" value="Unassembled WGS sequence"/>
</dbReference>
<keyword evidence="3" id="KW-1185">Reference proteome</keyword>
<protein>
    <submittedName>
        <fullName evidence="2">Uncharacterized protein</fullName>
    </submittedName>
</protein>
<comment type="caution">
    <text evidence="2">The sequence shown here is derived from an EMBL/GenBank/DDBJ whole genome shotgun (WGS) entry which is preliminary data.</text>
</comment>
<gene>
    <name evidence="2" type="ORF">N658DRAFT_491993</name>
</gene>
<dbReference type="EMBL" id="MU863625">
    <property type="protein sequence ID" value="KAK4105517.1"/>
    <property type="molecule type" value="Genomic_DNA"/>
</dbReference>